<dbReference type="EMBL" id="MCFL01000012">
    <property type="protein sequence ID" value="ORZ37601.1"/>
    <property type="molecule type" value="Genomic_DNA"/>
</dbReference>
<reference evidence="2 3" key="1">
    <citation type="submission" date="2016-07" db="EMBL/GenBank/DDBJ databases">
        <title>Pervasive Adenine N6-methylation of Active Genes in Fungi.</title>
        <authorList>
            <consortium name="DOE Joint Genome Institute"/>
            <person name="Mondo S.J."/>
            <person name="Dannebaum R.O."/>
            <person name="Kuo R.C."/>
            <person name="Labutti K."/>
            <person name="Haridas S."/>
            <person name="Kuo A."/>
            <person name="Salamov A."/>
            <person name="Ahrendt S.R."/>
            <person name="Lipzen A."/>
            <person name="Sullivan W."/>
            <person name="Andreopoulos W.B."/>
            <person name="Clum A."/>
            <person name="Lindquist E."/>
            <person name="Daum C."/>
            <person name="Ramamoorthy G.K."/>
            <person name="Gryganskyi A."/>
            <person name="Culley D."/>
            <person name="Magnuson J.K."/>
            <person name="James T.Y."/>
            <person name="O'Malley M.A."/>
            <person name="Stajich J.E."/>
            <person name="Spatafora J.W."/>
            <person name="Visel A."/>
            <person name="Grigoriev I.V."/>
        </authorList>
    </citation>
    <scope>NUCLEOTIDE SEQUENCE [LARGE SCALE GENOMIC DNA]</scope>
    <source>
        <strain evidence="2 3">PL171</strain>
    </source>
</reference>
<proteinExistence type="predicted"/>
<comment type="caution">
    <text evidence="2">The sequence shown here is derived from an EMBL/GenBank/DDBJ whole genome shotgun (WGS) entry which is preliminary data.</text>
</comment>
<dbReference type="AlphaFoldDB" id="A0A1Y2HV10"/>
<name>A0A1Y2HV10_9FUNG</name>
<evidence type="ECO:0000313" key="3">
    <source>
        <dbReference type="Proteomes" id="UP000193411"/>
    </source>
</evidence>
<evidence type="ECO:0000313" key="2">
    <source>
        <dbReference type="EMBL" id="ORZ37601.1"/>
    </source>
</evidence>
<evidence type="ECO:0000256" key="1">
    <source>
        <dbReference type="SAM" id="MobiDB-lite"/>
    </source>
</evidence>
<gene>
    <name evidence="2" type="ORF">BCR44DRAFT_1430522</name>
</gene>
<organism evidence="2 3">
    <name type="scientific">Catenaria anguillulae PL171</name>
    <dbReference type="NCBI Taxonomy" id="765915"/>
    <lineage>
        <taxon>Eukaryota</taxon>
        <taxon>Fungi</taxon>
        <taxon>Fungi incertae sedis</taxon>
        <taxon>Blastocladiomycota</taxon>
        <taxon>Blastocladiomycetes</taxon>
        <taxon>Blastocladiales</taxon>
        <taxon>Catenariaceae</taxon>
        <taxon>Catenaria</taxon>
    </lineage>
</organism>
<feature type="region of interest" description="Disordered" evidence="1">
    <location>
        <begin position="125"/>
        <end position="155"/>
    </location>
</feature>
<sequence>MPKSKSVLMLRNNAKARHGKKQDAALVSKRFDALEKDEFGHHWLGQQFAAYWRYQQEHLGHVCVVTTEPCPDRSRPCIKQKNVTEPRNRAAARSKRGAEIRVEDNGSDASVRMMCARSSLGVAQQPHGASSTLGGSARAGEVGVSRAEQTILPYR</sequence>
<accession>A0A1Y2HV10</accession>
<keyword evidence="3" id="KW-1185">Reference proteome</keyword>
<dbReference type="Proteomes" id="UP000193411">
    <property type="component" value="Unassembled WGS sequence"/>
</dbReference>
<protein>
    <submittedName>
        <fullName evidence="2">Uncharacterized protein</fullName>
    </submittedName>
</protein>